<feature type="compositionally biased region" description="Low complexity" evidence="6">
    <location>
        <begin position="85"/>
        <end position="103"/>
    </location>
</feature>
<reference evidence="8 9" key="1">
    <citation type="journal article" date="2004" name="Nature">
        <title>Genome evolution in yeasts.</title>
        <authorList>
            <consortium name="Genolevures"/>
            <person name="Dujon B."/>
            <person name="Sherman D."/>
            <person name="Fischer G."/>
            <person name="Durrens P."/>
            <person name="Casaregola S."/>
            <person name="Lafontaine I."/>
            <person name="de Montigny J."/>
            <person name="Marck C."/>
            <person name="Neuveglise C."/>
            <person name="Talla E."/>
            <person name="Goffard N."/>
            <person name="Frangeul L."/>
            <person name="Aigle M."/>
            <person name="Anthouard V."/>
            <person name="Babour A."/>
            <person name="Barbe V."/>
            <person name="Barnay S."/>
            <person name="Blanchin S."/>
            <person name="Beckerich J.M."/>
            <person name="Beyne E."/>
            <person name="Bleykasten C."/>
            <person name="Boisrame A."/>
            <person name="Boyer J."/>
            <person name="Cattolico L."/>
            <person name="Confanioleri F."/>
            <person name="de Daruvar A."/>
            <person name="Despons L."/>
            <person name="Fabre E."/>
            <person name="Fairhead C."/>
            <person name="Ferry-Dumazet H."/>
            <person name="Groppi A."/>
            <person name="Hantraye F."/>
            <person name="Hennequin C."/>
            <person name="Jauniaux N."/>
            <person name="Joyet P."/>
            <person name="Kachouri R."/>
            <person name="Kerrest A."/>
            <person name="Koszul R."/>
            <person name="Lemaire M."/>
            <person name="Lesur I."/>
            <person name="Ma L."/>
            <person name="Muller H."/>
            <person name="Nicaud J.M."/>
            <person name="Nikolski M."/>
            <person name="Oztas S."/>
            <person name="Ozier-Kalogeropoulos O."/>
            <person name="Pellenz S."/>
            <person name="Potier S."/>
            <person name="Richard G.F."/>
            <person name="Straub M.L."/>
            <person name="Suleau A."/>
            <person name="Swennene D."/>
            <person name="Tekaia F."/>
            <person name="Wesolowski-Louvel M."/>
            <person name="Westhof E."/>
            <person name="Wirth B."/>
            <person name="Zeniou-Meyer M."/>
            <person name="Zivanovic I."/>
            <person name="Bolotin-Fukuhara M."/>
            <person name="Thierry A."/>
            <person name="Bouchier C."/>
            <person name="Caudron B."/>
            <person name="Scarpelli C."/>
            <person name="Gaillardin C."/>
            <person name="Weissenbach J."/>
            <person name="Wincker P."/>
            <person name="Souciet J.L."/>
        </authorList>
    </citation>
    <scope>NUCLEOTIDE SEQUENCE [LARGE SCALE GENOMIC DNA]</scope>
    <source>
        <strain evidence="9">ATCC 36239 / CBS 767 / BCRC 21394 / JCM 1990 / NBRC 0083 / IGC 2968</strain>
    </source>
</reference>
<keyword evidence="1" id="KW-0479">Metal-binding</keyword>
<dbReference type="InterPro" id="IPR007219">
    <property type="entry name" value="XnlR_reg_dom"/>
</dbReference>
<dbReference type="GO" id="GO:0008270">
    <property type="term" value="F:zinc ion binding"/>
    <property type="evidence" value="ECO:0007669"/>
    <property type="project" value="InterPro"/>
</dbReference>
<evidence type="ECO:0000259" key="7">
    <source>
        <dbReference type="PROSITE" id="PS50048"/>
    </source>
</evidence>
<evidence type="ECO:0000256" key="2">
    <source>
        <dbReference type="ARBA" id="ARBA00023015"/>
    </source>
</evidence>
<dbReference type="RefSeq" id="XP_457457.2">
    <property type="nucleotide sequence ID" value="XM_457457.1"/>
</dbReference>
<feature type="region of interest" description="Disordered" evidence="6">
    <location>
        <begin position="55"/>
        <end position="103"/>
    </location>
</feature>
<dbReference type="GO" id="GO:0000981">
    <property type="term" value="F:DNA-binding transcription factor activity, RNA polymerase II-specific"/>
    <property type="evidence" value="ECO:0007669"/>
    <property type="project" value="InterPro"/>
</dbReference>
<dbReference type="PANTHER" id="PTHR31069">
    <property type="entry name" value="OLEATE-ACTIVATED TRANSCRIPTION FACTOR 1-RELATED"/>
    <property type="match status" value="1"/>
</dbReference>
<dbReference type="eggNOG" id="ENOG502QRPQ">
    <property type="taxonomic scope" value="Eukaryota"/>
</dbReference>
<dbReference type="PROSITE" id="PS50048">
    <property type="entry name" value="ZN2_CY6_FUNGAL_2"/>
    <property type="match status" value="1"/>
</dbReference>
<dbReference type="HOGENOM" id="CLU_005934_0_0_1"/>
<keyword evidence="9" id="KW-1185">Reference proteome</keyword>
<feature type="region of interest" description="Disordered" evidence="6">
    <location>
        <begin position="814"/>
        <end position="846"/>
    </location>
</feature>
<dbReference type="OMA" id="CANENII"/>
<dbReference type="SUPFAM" id="SSF57701">
    <property type="entry name" value="Zn2/Cys6 DNA-binding domain"/>
    <property type="match status" value="1"/>
</dbReference>
<evidence type="ECO:0000313" key="8">
    <source>
        <dbReference type="EMBL" id="CAG85461.2"/>
    </source>
</evidence>
<evidence type="ECO:0000256" key="5">
    <source>
        <dbReference type="ARBA" id="ARBA00023242"/>
    </source>
</evidence>
<feature type="compositionally biased region" description="Basic residues" evidence="6">
    <location>
        <begin position="63"/>
        <end position="73"/>
    </location>
</feature>
<dbReference type="CDD" id="cd12148">
    <property type="entry name" value="fungal_TF_MHR"/>
    <property type="match status" value="1"/>
</dbReference>
<dbReference type="GO" id="GO:0006351">
    <property type="term" value="P:DNA-templated transcription"/>
    <property type="evidence" value="ECO:0007669"/>
    <property type="project" value="InterPro"/>
</dbReference>
<keyword evidence="2" id="KW-0805">Transcription regulation</keyword>
<dbReference type="GO" id="GO:0005634">
    <property type="term" value="C:nucleus"/>
    <property type="evidence" value="ECO:0007669"/>
    <property type="project" value="TreeGrafter"/>
</dbReference>
<dbReference type="SMART" id="SM00066">
    <property type="entry name" value="GAL4"/>
    <property type="match status" value="1"/>
</dbReference>
<evidence type="ECO:0000313" key="9">
    <source>
        <dbReference type="Proteomes" id="UP000000599"/>
    </source>
</evidence>
<dbReference type="SMART" id="SM00906">
    <property type="entry name" value="Fungal_trans"/>
    <property type="match status" value="1"/>
</dbReference>
<dbReference type="Pfam" id="PF00172">
    <property type="entry name" value="Zn_clus"/>
    <property type="match status" value="1"/>
</dbReference>
<proteinExistence type="predicted"/>
<keyword evidence="3" id="KW-0238">DNA-binding</keyword>
<dbReference type="STRING" id="284592.Q6BWG2"/>
<evidence type="ECO:0000256" key="4">
    <source>
        <dbReference type="ARBA" id="ARBA00023163"/>
    </source>
</evidence>
<dbReference type="InterPro" id="IPR050675">
    <property type="entry name" value="OAF3"/>
</dbReference>
<dbReference type="GO" id="GO:0000978">
    <property type="term" value="F:RNA polymerase II cis-regulatory region sequence-specific DNA binding"/>
    <property type="evidence" value="ECO:0007669"/>
    <property type="project" value="TreeGrafter"/>
</dbReference>
<dbReference type="AlphaFoldDB" id="Q6BWG2"/>
<dbReference type="PANTHER" id="PTHR31069:SF12">
    <property type="entry name" value="TRANSCRIPTION FACTOR DOMAIN-CONTAINING PROTEIN"/>
    <property type="match status" value="1"/>
</dbReference>
<feature type="domain" description="Zn(2)-C6 fungal-type" evidence="7">
    <location>
        <begin position="15"/>
        <end position="46"/>
    </location>
</feature>
<name>Q6BWG2_DEBHA</name>
<dbReference type="Proteomes" id="UP000000599">
    <property type="component" value="Chromosome B"/>
</dbReference>
<gene>
    <name evidence="8" type="ordered locus">DEHA2B11594g</name>
</gene>
<keyword evidence="5" id="KW-0539">Nucleus</keyword>
<dbReference type="GO" id="GO:0045944">
    <property type="term" value="P:positive regulation of transcription by RNA polymerase II"/>
    <property type="evidence" value="ECO:0007669"/>
    <property type="project" value="TreeGrafter"/>
</dbReference>
<dbReference type="FunCoup" id="Q6BWG2">
    <property type="interactions" value="558"/>
</dbReference>
<dbReference type="VEuPathDB" id="FungiDB:DEHA2B11594g"/>
<dbReference type="InParanoid" id="Q6BWG2"/>
<evidence type="ECO:0000256" key="3">
    <source>
        <dbReference type="ARBA" id="ARBA00023125"/>
    </source>
</evidence>
<dbReference type="EMBL" id="CR382134">
    <property type="protein sequence ID" value="CAG85461.2"/>
    <property type="molecule type" value="Genomic_DNA"/>
</dbReference>
<evidence type="ECO:0000256" key="1">
    <source>
        <dbReference type="ARBA" id="ARBA00022723"/>
    </source>
</evidence>
<dbReference type="KEGG" id="dha:DEHA2B11594g"/>
<keyword evidence="4" id="KW-0804">Transcription</keyword>
<dbReference type="InterPro" id="IPR001138">
    <property type="entry name" value="Zn2Cys6_DnaBD"/>
</dbReference>
<organism evidence="8 9">
    <name type="scientific">Debaryomyces hansenii (strain ATCC 36239 / CBS 767 / BCRC 21394 / JCM 1990 / NBRC 0083 / IGC 2968)</name>
    <name type="common">Yeast</name>
    <name type="synonym">Torulaspora hansenii</name>
    <dbReference type="NCBI Taxonomy" id="284592"/>
    <lineage>
        <taxon>Eukaryota</taxon>
        <taxon>Fungi</taxon>
        <taxon>Dikarya</taxon>
        <taxon>Ascomycota</taxon>
        <taxon>Saccharomycotina</taxon>
        <taxon>Pichiomycetes</taxon>
        <taxon>Debaryomycetaceae</taxon>
        <taxon>Debaryomyces</taxon>
    </lineage>
</organism>
<sequence>MNVDHPKKRNKPTLVCTRCKKRKIKCNKELPCSSCVNSNVGNECSYDNKWQPISFADDDNTRLKRQKSTKQKMKNTPDSHEGYKGTKSSTSSSKSGQSGPQSSTAECYAQDYVMPAFNPHFSNPIGPEDDMVNFHEGYTPIHVKDESRRLCFTPLYWGSLLKKDPCLYKVCQYVTEHPAPLWCFIKSANVSQENINALSSRNGKHGIPDGEFISKLLKVEGYEELVPYKKLLTIRADNSESANKIELSTSTLTSTLFEGKFDPELKLIENIKTIMPKKRVVWKLIDKFFETLYPFMPFVDKGYFTADMVRILGTKSYEDEPFQYIRIIKRLDLAHVATCLIILRFTYLSLFSNRKCMNEKIIHSNDPSHTINDLKYLFMNPVNVIIIEMAQLCLDRFEISRKTNLTVFQATLFMRIYHSAAPEDGDGTDGGDSQVSTAVLIQMAYALGLNREPDKFKDVCNDERINNLGRRMWHFLVRTDIIHCFHAGNPMSIDTRHYDVSIPYSTENNMTSDNAELEKAISQTFGWFNYRLNTIRDIVDSFSDIHGSYSMNELTQKLNEVERVCREDFSTLEQVSSNSSICRRYIDVVNARIFIALKGSFLILYHHIYLHYENKSRFDIMFFYFKKCYVIFQNDLLPYIFAVLHGKLSNDGLILNPHTQMAIHKFNQFNLAFSVRIGYKYHDMSSNYDHPRLMKEYVEYRKKFDKISNLLKNNKTIGNLLLGLMSKISDRYFYAWRVVQAQKYLLSIINNPEFYSNIPANSRGINRLKLNNLQLDDMETLTYSLGKDLETIVNYRDSVDVDIETATYNSSSKSRRGTVVGNTFPTNDNENKTKTKTNIDTNTDLGSNLDFPPSMMSNESPLQDFIYPNNEEIDQMWLSVMASKYDPMELLSGDFDPIGYFNQQLQTTISDRLETDLNNPIFE</sequence>
<dbReference type="Pfam" id="PF04082">
    <property type="entry name" value="Fungal_trans"/>
    <property type="match status" value="1"/>
</dbReference>
<dbReference type="InterPro" id="IPR036864">
    <property type="entry name" value="Zn2-C6_fun-type_DNA-bd_sf"/>
</dbReference>
<feature type="compositionally biased region" description="Basic and acidic residues" evidence="6">
    <location>
        <begin position="75"/>
        <end position="84"/>
    </location>
</feature>
<dbReference type="OrthoDB" id="2943660at2759"/>
<dbReference type="Gene3D" id="4.10.240.10">
    <property type="entry name" value="Zn(2)-C6 fungal-type DNA-binding domain"/>
    <property type="match status" value="1"/>
</dbReference>
<dbReference type="GeneID" id="2913392"/>
<protein>
    <submittedName>
        <fullName evidence="8">DEHA2B11594p</fullName>
    </submittedName>
</protein>
<accession>Q6BWG2</accession>
<dbReference type="CDD" id="cd00067">
    <property type="entry name" value="GAL4"/>
    <property type="match status" value="1"/>
</dbReference>
<dbReference type="PROSITE" id="PS00463">
    <property type="entry name" value="ZN2_CY6_FUNGAL_1"/>
    <property type="match status" value="1"/>
</dbReference>
<evidence type="ECO:0000256" key="6">
    <source>
        <dbReference type="SAM" id="MobiDB-lite"/>
    </source>
</evidence>